<protein>
    <recommendedName>
        <fullName evidence="1">Polysaccharide pyruvyl transferase domain-containing protein</fullName>
    </recommendedName>
</protein>
<proteinExistence type="predicted"/>
<dbReference type="EMBL" id="BJWG01000007">
    <property type="protein sequence ID" value="GEL95185.1"/>
    <property type="molecule type" value="Genomic_DNA"/>
</dbReference>
<organism evidence="2 3">
    <name type="scientific">Cellulomonas composti</name>
    <dbReference type="NCBI Taxonomy" id="266130"/>
    <lineage>
        <taxon>Bacteria</taxon>
        <taxon>Bacillati</taxon>
        <taxon>Actinomycetota</taxon>
        <taxon>Actinomycetes</taxon>
        <taxon>Micrococcales</taxon>
        <taxon>Cellulomonadaceae</taxon>
        <taxon>Cellulomonas</taxon>
    </lineage>
</organism>
<reference evidence="2 3" key="1">
    <citation type="submission" date="2019-07" db="EMBL/GenBank/DDBJ databases">
        <title>Whole genome shotgun sequence of Cellulomonas composti NBRC 100758.</title>
        <authorList>
            <person name="Hosoyama A."/>
            <person name="Uohara A."/>
            <person name="Ohji S."/>
            <person name="Ichikawa N."/>
        </authorList>
    </citation>
    <scope>NUCLEOTIDE SEQUENCE [LARGE SCALE GENOMIC DNA]</scope>
    <source>
        <strain evidence="2 3">NBRC 100758</strain>
    </source>
</reference>
<sequence>MDDPGDFLRRVGGVDAFQWNPLRPDPTSATPRLLNNFGDLLGPLVVELELARIAPGAATSLPPERRVVSVGSVMHLARPRDVIWGTGINGKVSNASVHGKRLLDVRAVRGPWSAAYMTARGIEVPAVYGDPALLLPELMPELRDWATAHRTDVLVAPNFNDLAEAVADSYPVLVPTNPLRTVLRTIAQSRFVVGSSLHAVVIADALGIDARFVASANESTFKYRDYLAGTGRPFTRIAPDVATALAWGPHEPLRIDLDRLAAAFPRDVWELGLRTTGWAGRPFELATFPQDVLDDVLRAFTGQATHDELVATFRERLADAASAAAHDGEQGEPAVEHAATYRELLVPELDVADLTDDEREQDDLVVRRDTTRLALCARVHGTPVLAELRAVRGALGGVVVSLSVQCGRVRGLVRTIALELTAQGTDRTVVARVPTSPFHGRQWHIDVDCFVPAGPLADAPRWDVHVLISDGDGVTARVPLAPRGSLGLVLDPWAPPSGQAPAQAWVLDVPSAVA</sequence>
<gene>
    <name evidence="2" type="ORF">CCO02nite_18430</name>
</gene>
<name>A0A511JB19_9CELL</name>
<feature type="domain" description="Polysaccharide pyruvyl transferase" evidence="1">
    <location>
        <begin position="82"/>
        <end position="214"/>
    </location>
</feature>
<dbReference type="Proteomes" id="UP000321720">
    <property type="component" value="Unassembled WGS sequence"/>
</dbReference>
<evidence type="ECO:0000259" key="1">
    <source>
        <dbReference type="Pfam" id="PF04230"/>
    </source>
</evidence>
<dbReference type="RefSeq" id="WP_186812648.1">
    <property type="nucleotide sequence ID" value="NZ_BJWG01000007.1"/>
</dbReference>
<dbReference type="AlphaFoldDB" id="A0A511JB19"/>
<accession>A0A511JB19</accession>
<keyword evidence="3" id="KW-1185">Reference proteome</keyword>
<dbReference type="InterPro" id="IPR007345">
    <property type="entry name" value="Polysacch_pyruvyl_Trfase"/>
</dbReference>
<evidence type="ECO:0000313" key="2">
    <source>
        <dbReference type="EMBL" id="GEL95185.1"/>
    </source>
</evidence>
<comment type="caution">
    <text evidence="2">The sequence shown here is derived from an EMBL/GenBank/DDBJ whole genome shotgun (WGS) entry which is preliminary data.</text>
</comment>
<dbReference type="Pfam" id="PF04230">
    <property type="entry name" value="PS_pyruv_trans"/>
    <property type="match status" value="1"/>
</dbReference>
<evidence type="ECO:0000313" key="3">
    <source>
        <dbReference type="Proteomes" id="UP000321720"/>
    </source>
</evidence>